<feature type="region of interest" description="Disordered" evidence="20">
    <location>
        <begin position="544"/>
        <end position="575"/>
    </location>
</feature>
<evidence type="ECO:0000256" key="14">
    <source>
        <dbReference type="ARBA" id="ARBA00023242"/>
    </source>
</evidence>
<dbReference type="Gene3D" id="4.10.1060.10">
    <property type="entry name" value="Zinc finger, RanBP2-type"/>
    <property type="match status" value="1"/>
</dbReference>
<evidence type="ECO:0000256" key="16">
    <source>
        <dbReference type="ARBA" id="ARBA00068609"/>
    </source>
</evidence>
<keyword evidence="6 19" id="KW-0863">Zinc-finger</keyword>
<feature type="domain" description="RanBP2-type" evidence="21">
    <location>
        <begin position="327"/>
        <end position="356"/>
    </location>
</feature>
<evidence type="ECO:0000256" key="5">
    <source>
        <dbReference type="ARBA" id="ARBA00022723"/>
    </source>
</evidence>
<dbReference type="Proteomes" id="UP000783686">
    <property type="component" value="Unassembled WGS sequence"/>
</dbReference>
<dbReference type="InterPro" id="IPR001876">
    <property type="entry name" value="Znf_RanBP2"/>
</dbReference>
<dbReference type="PANTHER" id="PTHR23193:SF23">
    <property type="entry name" value="NUCLEAR PORE COMPLEX PROTEIN NUP153"/>
    <property type="match status" value="1"/>
</dbReference>
<dbReference type="SMART" id="SM00547">
    <property type="entry name" value="ZnF_RBZ"/>
    <property type="match status" value="2"/>
</dbReference>
<evidence type="ECO:0000256" key="6">
    <source>
        <dbReference type="ARBA" id="ARBA00022771"/>
    </source>
</evidence>
<dbReference type="GO" id="GO:0006606">
    <property type="term" value="P:protein import into nucleus"/>
    <property type="evidence" value="ECO:0007669"/>
    <property type="project" value="TreeGrafter"/>
</dbReference>
<dbReference type="GO" id="GO:0008139">
    <property type="term" value="F:nuclear localization sequence binding"/>
    <property type="evidence" value="ECO:0007669"/>
    <property type="project" value="TreeGrafter"/>
</dbReference>
<evidence type="ECO:0000256" key="8">
    <source>
        <dbReference type="ARBA" id="ARBA00022833"/>
    </source>
</evidence>
<comment type="subcellular location">
    <subcellularLocation>
        <location evidence="2">Nucleus membrane</location>
    </subcellularLocation>
    <subcellularLocation>
        <location evidence="3">Nucleus</location>
        <location evidence="3">Nuclear pore complex</location>
    </subcellularLocation>
</comment>
<dbReference type="OrthoDB" id="5873577at2759"/>
<evidence type="ECO:0000256" key="15">
    <source>
        <dbReference type="ARBA" id="ARBA00060842"/>
    </source>
</evidence>
<keyword evidence="5" id="KW-0479">Metal-binding</keyword>
<dbReference type="GO" id="GO:0006405">
    <property type="term" value="P:RNA export from nucleus"/>
    <property type="evidence" value="ECO:0007669"/>
    <property type="project" value="TreeGrafter"/>
</dbReference>
<keyword evidence="23" id="KW-1185">Reference proteome</keyword>
<keyword evidence="9" id="KW-0653">Protein transport</keyword>
<dbReference type="Proteomes" id="UP000614601">
    <property type="component" value="Unassembled WGS sequence"/>
</dbReference>
<keyword evidence="13" id="KW-0472">Membrane</keyword>
<sequence length="758" mass="78644">MSSSWTSNLFSFVTGSRKRRAQPDNEEEHVIEPAISKKARADPKLNESLPASVSSFTYRLPTKNTTLNESILSTTLNDTFTSKPPVLDLRHKIKAPSRTKAILAELTKFSSSPNSSKNNLHLFEVNKWTDSADRNPTSLPPRRSTFTPSRINQISASMHRTLKANRSSWNASILNDTSANGSKLSSMWKKDTTSSESNNISQESDISVPNKTAKPVEVPATKVLDGPVTNKFGFTDLDEEKEEEDVLFTFEEPVIDREPRREKSESPSPTESSSKSDGKKNLSDSESSSTSAENEDLEIVETKKAEPTPTLSEVLSKAPKVFESEPKVDKWSCKNCLNKNDAGDEVCKGCQYGKDGKKPEPKTVGLVAKIPDPQPVSLSPITAGKLGNQWECPDCMIRNSPDLSECACCQTAKPGGASSTAAPPKPAAPAFKPMTFSADNASLGGLFGAKNGSTSTGISFGVPAAKPAESASTTAPATTTTAALVSFAAPVSSTPLFGASVASTAPSTLNFGITKDSNAPLFGAKNGSSSTGISLGFPASKDSPAVSAPAPTPLFGSQTDTTTAPALGLNGTKDTTTPAFPVFGAKNGTSTSITFGGLSTDSVPKPSNSLPGTTTEPAKTAVATSVFGSAPKSSTSGFDFGSSSLSNTGFNFNGSSKPNASSAAPPFAFGSAPTASTSSSNGTGSLFQFGSNSAAAPASTTANLFAAPTPPTNLFSTPAPAANPFSAAPTANPFAAPASSSSMGAGRKILSARRKMGR</sequence>
<dbReference type="GO" id="GO:0051028">
    <property type="term" value="P:mRNA transport"/>
    <property type="evidence" value="ECO:0007669"/>
    <property type="project" value="UniProtKB-KW"/>
</dbReference>
<feature type="region of interest" description="Disordered" evidence="20">
    <location>
        <begin position="703"/>
        <end position="758"/>
    </location>
</feature>
<feature type="region of interest" description="Disordered" evidence="20">
    <location>
        <begin position="179"/>
        <end position="213"/>
    </location>
</feature>
<evidence type="ECO:0000256" key="19">
    <source>
        <dbReference type="PROSITE-ProRule" id="PRU00322"/>
    </source>
</evidence>
<evidence type="ECO:0000256" key="13">
    <source>
        <dbReference type="ARBA" id="ARBA00023136"/>
    </source>
</evidence>
<comment type="caution">
    <text evidence="22">The sequence shown here is derived from an EMBL/GenBank/DDBJ whole genome shotgun (WGS) entry which is preliminary data.</text>
</comment>
<evidence type="ECO:0000256" key="18">
    <source>
        <dbReference type="ARBA" id="ARBA00079437"/>
    </source>
</evidence>
<feature type="compositionally biased region" description="Polar residues" evidence="20">
    <location>
        <begin position="555"/>
        <end position="564"/>
    </location>
</feature>
<reference evidence="22" key="1">
    <citation type="submission" date="2020-09" db="EMBL/GenBank/DDBJ databases">
        <authorList>
            <person name="Kikuchi T."/>
        </authorList>
    </citation>
    <scope>NUCLEOTIDE SEQUENCE</scope>
    <source>
        <strain evidence="22">SH1</strain>
    </source>
</reference>
<dbReference type="GO" id="GO:0031965">
    <property type="term" value="C:nuclear membrane"/>
    <property type="evidence" value="ECO:0007669"/>
    <property type="project" value="UniProtKB-SubCell"/>
</dbReference>
<evidence type="ECO:0000256" key="2">
    <source>
        <dbReference type="ARBA" id="ARBA00004126"/>
    </source>
</evidence>
<dbReference type="InterPro" id="IPR026054">
    <property type="entry name" value="Nucleoporin"/>
</dbReference>
<feature type="region of interest" description="Disordered" evidence="20">
    <location>
        <begin position="596"/>
        <end position="616"/>
    </location>
</feature>
<keyword evidence="11" id="KW-0238">DNA-binding</keyword>
<keyword evidence="8" id="KW-0862">Zinc</keyword>
<feature type="domain" description="RanBP2-type" evidence="21">
    <location>
        <begin position="385"/>
        <end position="415"/>
    </location>
</feature>
<keyword evidence="14" id="KW-0539">Nucleus</keyword>
<dbReference type="GO" id="GO:0003677">
    <property type="term" value="F:DNA binding"/>
    <property type="evidence" value="ECO:0007669"/>
    <property type="project" value="UniProtKB-KW"/>
</dbReference>
<dbReference type="GO" id="GO:0008270">
    <property type="term" value="F:zinc ion binding"/>
    <property type="evidence" value="ECO:0007669"/>
    <property type="project" value="UniProtKB-KW"/>
</dbReference>
<keyword evidence="12" id="KW-0906">Nuclear pore complex</keyword>
<dbReference type="EMBL" id="CAJFCW020000001">
    <property type="protein sequence ID" value="CAG9083801.1"/>
    <property type="molecule type" value="Genomic_DNA"/>
</dbReference>
<feature type="compositionally biased region" description="Low complexity" evidence="20">
    <location>
        <begin position="716"/>
        <end position="742"/>
    </location>
</feature>
<evidence type="ECO:0000256" key="20">
    <source>
        <dbReference type="SAM" id="MobiDB-lite"/>
    </source>
</evidence>
<protein>
    <recommendedName>
        <fullName evidence="16">Nuclear pore complex protein Nup153</fullName>
    </recommendedName>
    <alternativeName>
        <fullName evidence="18">153 kDa nucleoporin</fullName>
    </alternativeName>
    <alternativeName>
        <fullName evidence="17">Nucleoporin Nup153</fullName>
    </alternativeName>
</protein>
<dbReference type="PANTHER" id="PTHR23193">
    <property type="entry name" value="NUCLEAR PORE COMPLEX PROTEIN NUP"/>
    <property type="match status" value="1"/>
</dbReference>
<dbReference type="GO" id="GO:0017056">
    <property type="term" value="F:structural constituent of nuclear pore"/>
    <property type="evidence" value="ECO:0007669"/>
    <property type="project" value="TreeGrafter"/>
</dbReference>
<dbReference type="AlphaFoldDB" id="A0A811JU17"/>
<dbReference type="PROSITE" id="PS01358">
    <property type="entry name" value="ZF_RANBP2_1"/>
    <property type="match status" value="2"/>
</dbReference>
<evidence type="ECO:0000256" key="11">
    <source>
        <dbReference type="ARBA" id="ARBA00023125"/>
    </source>
</evidence>
<proteinExistence type="inferred from homology"/>
<comment type="cofactor">
    <cofactor evidence="1">
        <name>Zn(2+)</name>
        <dbReference type="ChEBI" id="CHEBI:29105"/>
    </cofactor>
</comment>
<evidence type="ECO:0000256" key="3">
    <source>
        <dbReference type="ARBA" id="ARBA00004567"/>
    </source>
</evidence>
<dbReference type="EMBL" id="CAJFDH010000001">
    <property type="protein sequence ID" value="CAD5206956.1"/>
    <property type="molecule type" value="Genomic_DNA"/>
</dbReference>
<evidence type="ECO:0000313" key="23">
    <source>
        <dbReference type="Proteomes" id="UP000614601"/>
    </source>
</evidence>
<dbReference type="InterPro" id="IPR036443">
    <property type="entry name" value="Znf_RanBP2_sf"/>
</dbReference>
<dbReference type="SUPFAM" id="SSF90209">
    <property type="entry name" value="Ran binding protein zinc finger-like"/>
    <property type="match status" value="1"/>
</dbReference>
<organism evidence="22 23">
    <name type="scientific">Bursaphelenchus okinawaensis</name>
    <dbReference type="NCBI Taxonomy" id="465554"/>
    <lineage>
        <taxon>Eukaryota</taxon>
        <taxon>Metazoa</taxon>
        <taxon>Ecdysozoa</taxon>
        <taxon>Nematoda</taxon>
        <taxon>Chromadorea</taxon>
        <taxon>Rhabditida</taxon>
        <taxon>Tylenchina</taxon>
        <taxon>Tylenchomorpha</taxon>
        <taxon>Aphelenchoidea</taxon>
        <taxon>Aphelenchoididae</taxon>
        <taxon>Bursaphelenchus</taxon>
    </lineage>
</organism>
<feature type="region of interest" description="Disordered" evidence="20">
    <location>
        <begin position="242"/>
        <end position="322"/>
    </location>
</feature>
<evidence type="ECO:0000256" key="17">
    <source>
        <dbReference type="ARBA" id="ARBA00078197"/>
    </source>
</evidence>
<evidence type="ECO:0000256" key="12">
    <source>
        <dbReference type="ARBA" id="ARBA00023132"/>
    </source>
</evidence>
<evidence type="ECO:0000313" key="22">
    <source>
        <dbReference type="EMBL" id="CAD5206956.1"/>
    </source>
</evidence>
<dbReference type="GO" id="GO:0005643">
    <property type="term" value="C:nuclear pore"/>
    <property type="evidence" value="ECO:0007669"/>
    <property type="project" value="UniProtKB-SubCell"/>
</dbReference>
<keyword evidence="10" id="KW-0811">Translocation</keyword>
<name>A0A811JU17_9BILA</name>
<accession>A0A811JU17</accession>
<comment type="similarity">
    <text evidence="15">Belongs to the NUP153 family.</text>
</comment>
<keyword evidence="4" id="KW-0813">Transport</keyword>
<evidence type="ECO:0000256" key="9">
    <source>
        <dbReference type="ARBA" id="ARBA00022927"/>
    </source>
</evidence>
<dbReference type="PROSITE" id="PS50199">
    <property type="entry name" value="ZF_RANBP2_2"/>
    <property type="match status" value="2"/>
</dbReference>
<feature type="compositionally biased region" description="Basic and acidic residues" evidence="20">
    <location>
        <begin position="254"/>
        <end position="265"/>
    </location>
</feature>
<gene>
    <name evidence="22" type="ORF">BOKJ2_LOCUS1640</name>
</gene>
<feature type="compositionally biased region" description="Basic and acidic residues" evidence="20">
    <location>
        <begin position="274"/>
        <end position="283"/>
    </location>
</feature>
<evidence type="ECO:0000256" key="1">
    <source>
        <dbReference type="ARBA" id="ARBA00001947"/>
    </source>
</evidence>
<evidence type="ECO:0000256" key="10">
    <source>
        <dbReference type="ARBA" id="ARBA00023010"/>
    </source>
</evidence>
<evidence type="ECO:0000259" key="21">
    <source>
        <dbReference type="PROSITE" id="PS50199"/>
    </source>
</evidence>
<evidence type="ECO:0000256" key="7">
    <source>
        <dbReference type="ARBA" id="ARBA00022816"/>
    </source>
</evidence>
<keyword evidence="7" id="KW-0509">mRNA transport</keyword>
<feature type="compositionally biased region" description="Polar residues" evidence="20">
    <location>
        <begin position="194"/>
        <end position="210"/>
    </location>
</feature>
<evidence type="ECO:0000256" key="4">
    <source>
        <dbReference type="ARBA" id="ARBA00022448"/>
    </source>
</evidence>